<dbReference type="PANTHER" id="PTHR11552">
    <property type="entry name" value="GLUCOSE-METHANOL-CHOLINE GMC OXIDOREDUCTASE"/>
    <property type="match status" value="1"/>
</dbReference>
<keyword evidence="6" id="KW-0732">Signal</keyword>
<dbReference type="SUPFAM" id="SSF51905">
    <property type="entry name" value="FAD/NAD(P)-binding domain"/>
    <property type="match status" value="1"/>
</dbReference>
<evidence type="ECO:0000256" key="1">
    <source>
        <dbReference type="ARBA" id="ARBA00001974"/>
    </source>
</evidence>
<evidence type="ECO:0000256" key="2">
    <source>
        <dbReference type="ARBA" id="ARBA00010790"/>
    </source>
</evidence>
<dbReference type="Proteomes" id="UP001165205">
    <property type="component" value="Unassembled WGS sequence"/>
</dbReference>
<dbReference type="EMBL" id="BSYA01000284">
    <property type="protein sequence ID" value="GMG38190.1"/>
    <property type="molecule type" value="Genomic_DNA"/>
</dbReference>
<dbReference type="Pfam" id="PF13450">
    <property type="entry name" value="NAD_binding_8"/>
    <property type="match status" value="1"/>
</dbReference>
<dbReference type="GO" id="GO:0016491">
    <property type="term" value="F:oxidoreductase activity"/>
    <property type="evidence" value="ECO:0007669"/>
    <property type="project" value="UniProtKB-KW"/>
</dbReference>
<evidence type="ECO:0000313" key="8">
    <source>
        <dbReference type="Proteomes" id="UP001165205"/>
    </source>
</evidence>
<comment type="caution">
    <text evidence="7">The sequence shown here is derived from an EMBL/GenBank/DDBJ whole genome shotgun (WGS) entry which is preliminary data.</text>
</comment>
<protein>
    <submittedName>
        <fullName evidence="7">Unnamed protein product</fullName>
    </submittedName>
</protein>
<dbReference type="Gene3D" id="3.50.50.60">
    <property type="entry name" value="FAD/NAD(P)-binding domain"/>
    <property type="match status" value="1"/>
</dbReference>
<comment type="similarity">
    <text evidence="2">Belongs to the GMC oxidoreductase family.</text>
</comment>
<evidence type="ECO:0000256" key="5">
    <source>
        <dbReference type="ARBA" id="ARBA00023002"/>
    </source>
</evidence>
<evidence type="ECO:0000256" key="3">
    <source>
        <dbReference type="ARBA" id="ARBA00022630"/>
    </source>
</evidence>
<comment type="cofactor">
    <cofactor evidence="1">
        <name>FAD</name>
        <dbReference type="ChEBI" id="CHEBI:57692"/>
    </cofactor>
</comment>
<name>A0AAN4YU64_ASPOZ</name>
<accession>A0AAN4YU64</accession>
<dbReference type="PANTHER" id="PTHR11552:SF201">
    <property type="entry name" value="GLUCOSE-METHANOL-CHOLINE OXIDOREDUCTASE N-TERMINAL DOMAIN-CONTAINING PROTEIN"/>
    <property type="match status" value="1"/>
</dbReference>
<proteinExistence type="inferred from homology"/>
<dbReference type="AlphaFoldDB" id="A0AAN4YU64"/>
<dbReference type="InterPro" id="IPR036188">
    <property type="entry name" value="FAD/NAD-bd_sf"/>
</dbReference>
<organism evidence="7 8">
    <name type="scientific">Aspergillus oryzae</name>
    <name type="common">Yellow koji mold</name>
    <dbReference type="NCBI Taxonomy" id="5062"/>
    <lineage>
        <taxon>Eukaryota</taxon>
        <taxon>Fungi</taxon>
        <taxon>Dikarya</taxon>
        <taxon>Ascomycota</taxon>
        <taxon>Pezizomycotina</taxon>
        <taxon>Eurotiomycetes</taxon>
        <taxon>Eurotiomycetidae</taxon>
        <taxon>Eurotiales</taxon>
        <taxon>Aspergillaceae</taxon>
        <taxon>Aspergillus</taxon>
        <taxon>Aspergillus subgen. Circumdati</taxon>
    </lineage>
</organism>
<gene>
    <name evidence="7" type="ORF">Aory04_001293600</name>
</gene>
<feature type="signal peptide" evidence="6">
    <location>
        <begin position="1"/>
        <end position="16"/>
    </location>
</feature>
<dbReference type="InterPro" id="IPR012132">
    <property type="entry name" value="GMC_OxRdtase"/>
</dbReference>
<keyword evidence="5" id="KW-0560">Oxidoreductase</keyword>
<keyword evidence="4" id="KW-0274">FAD</keyword>
<dbReference type="GO" id="GO:0050660">
    <property type="term" value="F:flavin adenine dinucleotide binding"/>
    <property type="evidence" value="ECO:0007669"/>
    <property type="project" value="InterPro"/>
</dbReference>
<evidence type="ECO:0000313" key="7">
    <source>
        <dbReference type="EMBL" id="GMG38190.1"/>
    </source>
</evidence>
<evidence type="ECO:0000256" key="6">
    <source>
        <dbReference type="SAM" id="SignalP"/>
    </source>
</evidence>
<sequence length="123" mass="12737">MLFSLAFLSALSLATASPAGRAKNTTTYDYIVVGGGTSGLVVANRLSENPDVSVLLLEAGASVFNNPDVTNANGYGLAFGSAIDWQYQSINQSYAGGKQQVLRAGKALGGTSTINGMLLWMIS</sequence>
<feature type="chain" id="PRO_5043021961" evidence="6">
    <location>
        <begin position="17"/>
        <end position="123"/>
    </location>
</feature>
<keyword evidence="3" id="KW-0285">Flavoprotein</keyword>
<reference evidence="7" key="1">
    <citation type="submission" date="2023-04" db="EMBL/GenBank/DDBJ databases">
        <title>Aspergillus oryzae NBRC 4228.</title>
        <authorList>
            <person name="Ichikawa N."/>
            <person name="Sato H."/>
            <person name="Tonouchi N."/>
        </authorList>
    </citation>
    <scope>NUCLEOTIDE SEQUENCE</scope>
    <source>
        <strain evidence="7">NBRC 4228</strain>
    </source>
</reference>
<evidence type="ECO:0000256" key="4">
    <source>
        <dbReference type="ARBA" id="ARBA00022827"/>
    </source>
</evidence>